<protein>
    <submittedName>
        <fullName evidence="15">Kinesin-like protein KIF27</fullName>
    </submittedName>
</protein>
<dbReference type="InterPro" id="IPR027640">
    <property type="entry name" value="Kinesin-like_fam"/>
</dbReference>
<dbReference type="OrthoDB" id="3176171at2759"/>
<dbReference type="Proteomes" id="UP000242188">
    <property type="component" value="Unassembled WGS sequence"/>
</dbReference>
<feature type="region of interest" description="Disordered" evidence="13">
    <location>
        <begin position="882"/>
        <end position="905"/>
    </location>
</feature>
<evidence type="ECO:0000256" key="2">
    <source>
        <dbReference type="ARBA" id="ARBA00022490"/>
    </source>
</evidence>
<evidence type="ECO:0000256" key="11">
    <source>
        <dbReference type="PROSITE-ProRule" id="PRU00283"/>
    </source>
</evidence>
<evidence type="ECO:0000256" key="1">
    <source>
        <dbReference type="ARBA" id="ARBA00004245"/>
    </source>
</evidence>
<dbReference type="PROSITE" id="PS00411">
    <property type="entry name" value="KINESIN_MOTOR_1"/>
    <property type="match status" value="1"/>
</dbReference>
<dbReference type="SMART" id="SM00129">
    <property type="entry name" value="KISc"/>
    <property type="match status" value="1"/>
</dbReference>
<feature type="region of interest" description="Disordered" evidence="13">
    <location>
        <begin position="1037"/>
        <end position="1057"/>
    </location>
</feature>
<feature type="binding site" evidence="11">
    <location>
        <begin position="84"/>
        <end position="91"/>
    </location>
    <ligand>
        <name>ATP</name>
        <dbReference type="ChEBI" id="CHEBI:30616"/>
    </ligand>
</feature>
<evidence type="ECO:0000256" key="9">
    <source>
        <dbReference type="ARBA" id="ARBA00023175"/>
    </source>
</evidence>
<feature type="region of interest" description="Disordered" evidence="13">
    <location>
        <begin position="568"/>
        <end position="612"/>
    </location>
</feature>
<comment type="caution">
    <text evidence="15">The sequence shown here is derived from an EMBL/GenBank/DDBJ whole genome shotgun (WGS) entry which is preliminary data.</text>
</comment>
<evidence type="ECO:0000256" key="10">
    <source>
        <dbReference type="ARBA" id="ARBA00023212"/>
    </source>
</evidence>
<organism evidence="15 16">
    <name type="scientific">Mizuhopecten yessoensis</name>
    <name type="common">Japanese scallop</name>
    <name type="synonym">Patinopecten yessoensis</name>
    <dbReference type="NCBI Taxonomy" id="6573"/>
    <lineage>
        <taxon>Eukaryota</taxon>
        <taxon>Metazoa</taxon>
        <taxon>Spiralia</taxon>
        <taxon>Lophotrochozoa</taxon>
        <taxon>Mollusca</taxon>
        <taxon>Bivalvia</taxon>
        <taxon>Autobranchia</taxon>
        <taxon>Pteriomorphia</taxon>
        <taxon>Pectinida</taxon>
        <taxon>Pectinoidea</taxon>
        <taxon>Pectinidae</taxon>
        <taxon>Mizuhopecten</taxon>
    </lineage>
</organism>
<dbReference type="GO" id="GO:0007052">
    <property type="term" value="P:mitotic spindle organization"/>
    <property type="evidence" value="ECO:0007669"/>
    <property type="project" value="TreeGrafter"/>
</dbReference>
<keyword evidence="7 11" id="KW-0067">ATP-binding</keyword>
<feature type="coiled-coil region" evidence="12">
    <location>
        <begin position="357"/>
        <end position="420"/>
    </location>
</feature>
<feature type="coiled-coil region" evidence="12">
    <location>
        <begin position="961"/>
        <end position="995"/>
    </location>
</feature>
<proteinExistence type="inferred from homology"/>
<dbReference type="InterPro" id="IPR027417">
    <property type="entry name" value="P-loop_NTPase"/>
</dbReference>
<dbReference type="InterPro" id="IPR036961">
    <property type="entry name" value="Kinesin_motor_dom_sf"/>
</dbReference>
<evidence type="ECO:0000256" key="4">
    <source>
        <dbReference type="ARBA" id="ARBA00022701"/>
    </source>
</evidence>
<keyword evidence="9 11" id="KW-0505">Motor protein</keyword>
<keyword evidence="16" id="KW-1185">Reference proteome</keyword>
<keyword evidence="3" id="KW-0853">WD repeat</keyword>
<reference evidence="15 16" key="1">
    <citation type="journal article" date="2017" name="Nat. Ecol. Evol.">
        <title>Scallop genome provides insights into evolution of bilaterian karyotype and development.</title>
        <authorList>
            <person name="Wang S."/>
            <person name="Zhang J."/>
            <person name="Jiao W."/>
            <person name="Li J."/>
            <person name="Xun X."/>
            <person name="Sun Y."/>
            <person name="Guo X."/>
            <person name="Huan P."/>
            <person name="Dong B."/>
            <person name="Zhang L."/>
            <person name="Hu X."/>
            <person name="Sun X."/>
            <person name="Wang J."/>
            <person name="Zhao C."/>
            <person name="Wang Y."/>
            <person name="Wang D."/>
            <person name="Huang X."/>
            <person name="Wang R."/>
            <person name="Lv J."/>
            <person name="Li Y."/>
            <person name="Zhang Z."/>
            <person name="Liu B."/>
            <person name="Lu W."/>
            <person name="Hui Y."/>
            <person name="Liang J."/>
            <person name="Zhou Z."/>
            <person name="Hou R."/>
            <person name="Li X."/>
            <person name="Liu Y."/>
            <person name="Li H."/>
            <person name="Ning X."/>
            <person name="Lin Y."/>
            <person name="Zhao L."/>
            <person name="Xing Q."/>
            <person name="Dou J."/>
            <person name="Li Y."/>
            <person name="Mao J."/>
            <person name="Guo H."/>
            <person name="Dou H."/>
            <person name="Li T."/>
            <person name="Mu C."/>
            <person name="Jiang W."/>
            <person name="Fu Q."/>
            <person name="Fu X."/>
            <person name="Miao Y."/>
            <person name="Liu J."/>
            <person name="Yu Q."/>
            <person name="Li R."/>
            <person name="Liao H."/>
            <person name="Li X."/>
            <person name="Kong Y."/>
            <person name="Jiang Z."/>
            <person name="Chourrout D."/>
            <person name="Li R."/>
            <person name="Bao Z."/>
        </authorList>
    </citation>
    <scope>NUCLEOTIDE SEQUENCE [LARGE SCALE GENOMIC DNA]</scope>
    <source>
        <strain evidence="15 16">PY_sf001</strain>
    </source>
</reference>
<dbReference type="SUPFAM" id="SSF52540">
    <property type="entry name" value="P-loop containing nucleoside triphosphate hydrolases"/>
    <property type="match status" value="1"/>
</dbReference>
<evidence type="ECO:0000256" key="5">
    <source>
        <dbReference type="ARBA" id="ARBA00022737"/>
    </source>
</evidence>
<comment type="similarity">
    <text evidence="11">Belongs to the TRAFAC class myosin-kinesin ATPase superfamily. Kinesin family.</text>
</comment>
<keyword evidence="2" id="KW-0963">Cytoplasm</keyword>
<feature type="compositionally biased region" description="Low complexity" evidence="13">
    <location>
        <begin position="710"/>
        <end position="720"/>
    </location>
</feature>
<keyword evidence="8 12" id="KW-0175">Coiled coil</keyword>
<dbReference type="PANTHER" id="PTHR47969">
    <property type="entry name" value="CHROMOSOME-ASSOCIATED KINESIN KIF4A-RELATED"/>
    <property type="match status" value="1"/>
</dbReference>
<feature type="domain" description="Kinesin motor" evidence="14">
    <location>
        <begin position="5"/>
        <end position="349"/>
    </location>
</feature>
<dbReference type="GO" id="GO:0005875">
    <property type="term" value="C:microtubule associated complex"/>
    <property type="evidence" value="ECO:0007669"/>
    <property type="project" value="TreeGrafter"/>
</dbReference>
<evidence type="ECO:0000256" key="13">
    <source>
        <dbReference type="SAM" id="MobiDB-lite"/>
    </source>
</evidence>
<evidence type="ECO:0000256" key="6">
    <source>
        <dbReference type="ARBA" id="ARBA00022741"/>
    </source>
</evidence>
<evidence type="ECO:0000256" key="7">
    <source>
        <dbReference type="ARBA" id="ARBA00022840"/>
    </source>
</evidence>
<dbReference type="GO" id="GO:0003777">
    <property type="term" value="F:microtubule motor activity"/>
    <property type="evidence" value="ECO:0007669"/>
    <property type="project" value="InterPro"/>
</dbReference>
<accession>A0A210QPA0</accession>
<dbReference type="PROSITE" id="PS50067">
    <property type="entry name" value="KINESIN_MOTOR_2"/>
    <property type="match status" value="1"/>
</dbReference>
<gene>
    <name evidence="15" type="ORF">KP79_PYT18256</name>
</gene>
<evidence type="ECO:0000259" key="14">
    <source>
        <dbReference type="PROSITE" id="PS50067"/>
    </source>
</evidence>
<dbReference type="GO" id="GO:0005524">
    <property type="term" value="F:ATP binding"/>
    <property type="evidence" value="ECO:0007669"/>
    <property type="project" value="UniProtKB-UniRule"/>
</dbReference>
<dbReference type="Gene3D" id="3.40.850.10">
    <property type="entry name" value="Kinesin motor domain"/>
    <property type="match status" value="1"/>
</dbReference>
<evidence type="ECO:0000256" key="8">
    <source>
        <dbReference type="ARBA" id="ARBA00023054"/>
    </source>
</evidence>
<evidence type="ECO:0000313" key="16">
    <source>
        <dbReference type="Proteomes" id="UP000242188"/>
    </source>
</evidence>
<dbReference type="GO" id="GO:0005874">
    <property type="term" value="C:microtubule"/>
    <property type="evidence" value="ECO:0007669"/>
    <property type="project" value="UniProtKB-KW"/>
</dbReference>
<dbReference type="EMBL" id="NEDP02002573">
    <property type="protein sequence ID" value="OWF50541.1"/>
    <property type="molecule type" value="Genomic_DNA"/>
</dbReference>
<evidence type="ECO:0000256" key="3">
    <source>
        <dbReference type="ARBA" id="ARBA00022574"/>
    </source>
</evidence>
<feature type="coiled-coil region" evidence="12">
    <location>
        <begin position="508"/>
        <end position="556"/>
    </location>
</feature>
<dbReference type="PRINTS" id="PR00380">
    <property type="entry name" value="KINESINHEAVY"/>
</dbReference>
<feature type="compositionally biased region" description="Polar residues" evidence="13">
    <location>
        <begin position="1274"/>
        <end position="1302"/>
    </location>
</feature>
<feature type="coiled-coil region" evidence="12">
    <location>
        <begin position="1166"/>
        <end position="1215"/>
    </location>
</feature>
<feature type="compositionally biased region" description="Basic residues" evidence="13">
    <location>
        <begin position="585"/>
        <end position="596"/>
    </location>
</feature>
<name>A0A210QPA0_MIZYE</name>
<dbReference type="InterPro" id="IPR001752">
    <property type="entry name" value="Kinesin_motor_dom"/>
</dbReference>
<dbReference type="GO" id="GO:0051231">
    <property type="term" value="P:spindle elongation"/>
    <property type="evidence" value="ECO:0007669"/>
    <property type="project" value="TreeGrafter"/>
</dbReference>
<evidence type="ECO:0000313" key="15">
    <source>
        <dbReference type="EMBL" id="OWF50541.1"/>
    </source>
</evidence>
<feature type="compositionally biased region" description="Basic and acidic residues" evidence="13">
    <location>
        <begin position="680"/>
        <end position="691"/>
    </location>
</feature>
<dbReference type="GO" id="GO:0008017">
    <property type="term" value="F:microtubule binding"/>
    <property type="evidence" value="ECO:0007669"/>
    <property type="project" value="InterPro"/>
</dbReference>
<dbReference type="Pfam" id="PF25764">
    <property type="entry name" value="KIF21A_4th"/>
    <property type="match status" value="1"/>
</dbReference>
<dbReference type="GO" id="GO:0007018">
    <property type="term" value="P:microtubule-based movement"/>
    <property type="evidence" value="ECO:0007669"/>
    <property type="project" value="InterPro"/>
</dbReference>
<dbReference type="Pfam" id="PF00225">
    <property type="entry name" value="Kinesin"/>
    <property type="match status" value="1"/>
</dbReference>
<dbReference type="STRING" id="6573.A0A210QPA0"/>
<sequence length="1384" mass="158829">MTEVNVRVAVRVRPLLPKEKIAGEEMCLRVLPNTKQVVVGKDRAFTFDYVLSSKTDQEEVYKSCVESLVKSTFDGYNATVFAYGQTGSGKTFTVGGGNISCEEEYGIIPRALKEIFDTIETRKEQEFLVKVSYIEIYKEELQDLLDTETSYKDLHVREDDKGNTVIIGAREVDCESLDDVMTLLEAGSAVRQTGSTQMNEQSSRSHSIFTVVIEQKWTETDVMAGKRKPSDSSEVIDEDITHFMSGKFHFVDLAGSERAHRTGNVGDRFKESVHINSGLLALGNVISALGDPKKKSTHIPYRESKITRLLKDSLGGNAQTLMVCCISPATANFDESLNALKYANRARNIKNKPIVNRDVQALRFEEMQCEIKALREELVRQRTSILSNGGAGDMVNAERAIQEAANMKHLEDQASRLQTECSHYKMIADEAYKQLMEIQDRDILSQSQDFRLKDWLDLMEEIKNKVPSTLTREEVDNETIKDLQSQLFKCKEDLKSDEEIFAEKSRDHSQMIDRLEELETLLEQRDQELVQADDRIKLQGEQLLEQQMRIEELQRALKDTFLSESSVLDDDAVSASAPPAPFSSRRPKSVPAHMHRRPDTTNSGLRPPSRNIKTSPALFTLERVMKSFRARSQLLVSRLEDNDEVLHPTYGEAAAGGNNESERASARSGTRLTRRGTFKVGKEKKTEENKENNASSVNIPEIRFSRGDSARSSLSSSAGDLDGHLLRHSEEVRKSTNTQRQIKESQLKMVESQQKMRDLSINIKMKEQLIKELVKTGKDSETMNKQYAEKIRALEKEKEKVKGDLSETQKVLSEIEAKGQQESSEKQKLQSEYRKKIESAKARISTLHKRQKDTEKIANFTMQNDKKIQDLELNVDRMKQQQESLNKRLKEETERKSKLEREMQKEVHRVKELQLKNEQQQKILKRKNEEIAAAQRKLRSGSLPPINIEDHDKTEEQKRWLDNEVEKVVEQRRQMEALQEELKKREAIVAKKENIFAEKSELEMKKLRSSQVINKSLLTMSTKLDSMDKKLEEKSKELAQTPEEHQAHVKEEIQKLSDSREKLNKQRLVLEKKLHDGRILSGQEERRMIELDEAIDALDAAIDYKNENINSKQLEIRHSQMLSQSEDNMINRLNSLSTAETRTLLSRYFDKVIKLREMERKMNLHSSEQEVKIDEQERLIREMESSLQRTQVDIDRRLTKQQKEYEQKIQLLMRQITEMGGAGGGPQADDKDSKHLQLEKELYYYKKTSRDLKRKLRELYASGALGDDHMSVHGSVQSSMGDDAQVNHSQSHNRNTENVSHSHQGEKSSSRPNSARSVPHIPANATPVKISRKDLRLMSETEVKLRRSNLSHSGGSQQLREYDGTIKQQTCFMHYTTEQVKTWN</sequence>
<dbReference type="PANTHER" id="PTHR47969:SF25">
    <property type="entry name" value="KINESIN MOTOR DOMAIN-CONTAINING PROTEIN"/>
    <property type="match status" value="1"/>
</dbReference>
<comment type="subcellular location">
    <subcellularLocation>
        <location evidence="1">Cytoplasm</location>
        <location evidence="1">Cytoskeleton</location>
    </subcellularLocation>
</comment>
<feature type="region of interest" description="Disordered" evidence="13">
    <location>
        <begin position="649"/>
        <end position="740"/>
    </location>
</feature>
<keyword evidence="5" id="KW-0677">Repeat</keyword>
<evidence type="ECO:0000256" key="12">
    <source>
        <dbReference type="SAM" id="Coils"/>
    </source>
</evidence>
<dbReference type="CDD" id="cd01372">
    <property type="entry name" value="KISc_KIF4"/>
    <property type="match status" value="1"/>
</dbReference>
<feature type="coiled-coil region" evidence="12">
    <location>
        <begin position="742"/>
        <end position="832"/>
    </location>
</feature>
<keyword evidence="10" id="KW-0206">Cytoskeleton</keyword>
<keyword evidence="4" id="KW-0493">Microtubule</keyword>
<feature type="compositionally biased region" description="Basic and acidic residues" evidence="13">
    <location>
        <begin position="721"/>
        <end position="734"/>
    </location>
</feature>
<dbReference type="InterPro" id="IPR019821">
    <property type="entry name" value="Kinesin_motor_CS"/>
</dbReference>
<feature type="region of interest" description="Disordered" evidence="13">
    <location>
        <begin position="1266"/>
        <end position="1326"/>
    </location>
</feature>
<keyword evidence="6 11" id="KW-0547">Nucleotide-binding</keyword>
<dbReference type="FunFam" id="3.40.850.10:FF:000011">
    <property type="entry name" value="Kinesin family member 21A"/>
    <property type="match status" value="1"/>
</dbReference>